<dbReference type="InterPro" id="IPR018076">
    <property type="entry name" value="T2SS_GspF_dom"/>
</dbReference>
<evidence type="ECO:0000256" key="8">
    <source>
        <dbReference type="SAM" id="Phobius"/>
    </source>
</evidence>
<feature type="transmembrane region" description="Helical" evidence="8">
    <location>
        <begin position="189"/>
        <end position="215"/>
    </location>
</feature>
<gene>
    <name evidence="10" type="ORF">QRO08_03465</name>
</gene>
<evidence type="ECO:0000256" key="6">
    <source>
        <dbReference type="ARBA" id="ARBA00022989"/>
    </source>
</evidence>
<keyword evidence="4" id="KW-0997">Cell inner membrane</keyword>
<reference evidence="10 11" key="1">
    <citation type="submission" date="2023-06" db="EMBL/GenBank/DDBJ databases">
        <authorList>
            <person name="Ham H."/>
            <person name="Park D.S."/>
        </authorList>
    </citation>
    <scope>NUCLEOTIDE SEQUENCE [LARGE SCALE GENOMIC DNA]</scope>
    <source>
        <strain evidence="10 11">KACC 17005</strain>
    </source>
</reference>
<dbReference type="PRINTS" id="PR00812">
    <property type="entry name" value="BCTERIALGSPF"/>
</dbReference>
<sequence length="427" mass="45119">MPDYAWRAVAASGKVVEGRQTAPSEAQVLKQLREQGLTPLGISDAAGAPPVAAASERGAGKGVAATAAAAGVVPAPRGRGSKGPVKQADVLALTSELSIMLRAGLALDNALRVLIDMSHKPSMATLLQGVLDAVKGGTPLSRALAQHRDLFGDFYINMIRSGEASGQMSAVLERLVAHMERQRALRDSVISATIYPAILLGVAVLSLIAMLGFVVPQFEKLFTDMGDALPLPTQMVMALGHAFTRYGLLIGIAALGLGLLVRRWVTSPAGRMWWQSRLLKMPLMGPLALKYQLTLFSRSLGTLLGNGVPMLTALHIATETVNNTVLQQSLSKVAPIVKEGGKVVQAITATGIFEPIAINLIRVGEETGRIGQMMLELSNILNREVETGIKRLLTLVEPVLILVLGVLIAAIIVSILLGILSINDLAV</sequence>
<dbReference type="RefSeq" id="WP_011797174.1">
    <property type="nucleotide sequence ID" value="NZ_CP023687.1"/>
</dbReference>
<keyword evidence="3" id="KW-1003">Cell membrane</keyword>
<evidence type="ECO:0000256" key="4">
    <source>
        <dbReference type="ARBA" id="ARBA00022519"/>
    </source>
</evidence>
<feature type="transmembrane region" description="Helical" evidence="8">
    <location>
        <begin position="399"/>
        <end position="422"/>
    </location>
</feature>
<protein>
    <submittedName>
        <fullName evidence="10">Type II secretion system F family protein</fullName>
    </submittedName>
</protein>
<dbReference type="PANTHER" id="PTHR30012">
    <property type="entry name" value="GENERAL SECRETION PATHWAY PROTEIN"/>
    <property type="match status" value="1"/>
</dbReference>
<dbReference type="Gene3D" id="1.20.81.30">
    <property type="entry name" value="Type II secretion system (T2SS), domain F"/>
    <property type="match status" value="2"/>
</dbReference>
<feature type="domain" description="Type II secretion system protein GspF" evidence="9">
    <location>
        <begin position="94"/>
        <end position="216"/>
    </location>
</feature>
<dbReference type="InterPro" id="IPR003004">
    <property type="entry name" value="GspF/PilC"/>
</dbReference>
<evidence type="ECO:0000256" key="2">
    <source>
        <dbReference type="ARBA" id="ARBA00005745"/>
    </source>
</evidence>
<keyword evidence="6 8" id="KW-1133">Transmembrane helix</keyword>
<evidence type="ECO:0000256" key="3">
    <source>
        <dbReference type="ARBA" id="ARBA00022475"/>
    </source>
</evidence>
<organism evidence="10 11">
    <name type="scientific">Paracidovorax citrulli</name>
    <name type="common">Acidovorax citrulli</name>
    <dbReference type="NCBI Taxonomy" id="80869"/>
    <lineage>
        <taxon>Bacteria</taxon>
        <taxon>Pseudomonadati</taxon>
        <taxon>Pseudomonadota</taxon>
        <taxon>Betaproteobacteria</taxon>
        <taxon>Burkholderiales</taxon>
        <taxon>Comamonadaceae</taxon>
        <taxon>Paracidovorax</taxon>
    </lineage>
</organism>
<evidence type="ECO:0000256" key="5">
    <source>
        <dbReference type="ARBA" id="ARBA00022692"/>
    </source>
</evidence>
<dbReference type="Pfam" id="PF00482">
    <property type="entry name" value="T2SSF"/>
    <property type="match status" value="2"/>
</dbReference>
<keyword evidence="5 8" id="KW-0812">Transmembrane</keyword>
<evidence type="ECO:0000313" key="11">
    <source>
        <dbReference type="Proteomes" id="UP001242732"/>
    </source>
</evidence>
<evidence type="ECO:0000256" key="7">
    <source>
        <dbReference type="ARBA" id="ARBA00023136"/>
    </source>
</evidence>
<feature type="transmembrane region" description="Helical" evidence="8">
    <location>
        <begin position="235"/>
        <end position="261"/>
    </location>
</feature>
<dbReference type="EMBL" id="CP127363">
    <property type="protein sequence ID" value="WIY49643.1"/>
    <property type="molecule type" value="Genomic_DNA"/>
</dbReference>
<comment type="subcellular location">
    <subcellularLocation>
        <location evidence="1">Cell inner membrane</location>
        <topology evidence="1">Multi-pass membrane protein</topology>
    </subcellularLocation>
</comment>
<proteinExistence type="inferred from homology"/>
<dbReference type="GeneID" id="79789131"/>
<evidence type="ECO:0000256" key="1">
    <source>
        <dbReference type="ARBA" id="ARBA00004429"/>
    </source>
</evidence>
<keyword evidence="11" id="KW-1185">Reference proteome</keyword>
<evidence type="ECO:0000259" key="9">
    <source>
        <dbReference type="Pfam" id="PF00482"/>
    </source>
</evidence>
<accession>A0ABY9ASX9</accession>
<evidence type="ECO:0000313" key="10">
    <source>
        <dbReference type="EMBL" id="WIY49643.1"/>
    </source>
</evidence>
<dbReference type="PANTHER" id="PTHR30012:SF7">
    <property type="entry name" value="PROTEIN TRANSPORT PROTEIN HOFC HOMOLOG"/>
    <property type="match status" value="1"/>
</dbReference>
<dbReference type="Proteomes" id="UP001242732">
    <property type="component" value="Chromosome"/>
</dbReference>
<dbReference type="InterPro" id="IPR042094">
    <property type="entry name" value="T2SS_GspF_sf"/>
</dbReference>
<feature type="domain" description="Type II secretion system protein GspF" evidence="9">
    <location>
        <begin position="296"/>
        <end position="417"/>
    </location>
</feature>
<keyword evidence="7 8" id="KW-0472">Membrane</keyword>
<comment type="similarity">
    <text evidence="2">Belongs to the GSP F family.</text>
</comment>
<name>A0ABY9ASX9_PARCI</name>